<organism evidence="1">
    <name type="scientific">uncultured Caudovirales phage</name>
    <dbReference type="NCBI Taxonomy" id="2100421"/>
    <lineage>
        <taxon>Viruses</taxon>
        <taxon>Duplodnaviria</taxon>
        <taxon>Heunggongvirae</taxon>
        <taxon>Uroviricota</taxon>
        <taxon>Caudoviricetes</taxon>
        <taxon>Peduoviridae</taxon>
        <taxon>Maltschvirus</taxon>
        <taxon>Maltschvirus maltsch</taxon>
    </lineage>
</organism>
<protein>
    <submittedName>
        <fullName evidence="1">Uncharacterized protein</fullName>
    </submittedName>
</protein>
<name>A0A6J5L513_9CAUD</name>
<dbReference type="EMBL" id="LR796221">
    <property type="protein sequence ID" value="CAB4128336.1"/>
    <property type="molecule type" value="Genomic_DNA"/>
</dbReference>
<gene>
    <name evidence="1" type="ORF">UFOVP99_27</name>
</gene>
<accession>A0A6J5L513</accession>
<proteinExistence type="predicted"/>
<reference evidence="1" key="1">
    <citation type="submission" date="2020-04" db="EMBL/GenBank/DDBJ databases">
        <authorList>
            <person name="Chiriac C."/>
            <person name="Salcher M."/>
            <person name="Ghai R."/>
            <person name="Kavagutti S V."/>
        </authorList>
    </citation>
    <scope>NUCLEOTIDE SEQUENCE</scope>
</reference>
<sequence length="100" mass="10268">MAGIRNLMAVGDSITVSLAASTNHQEGTLPTGNDAVLVQNEGPATARVLVSAGTEVATTANLPILPGGMYVLRKRLEANHYSVLADGGAVKVHLTPCESD</sequence>
<evidence type="ECO:0000313" key="1">
    <source>
        <dbReference type="EMBL" id="CAB4128336.1"/>
    </source>
</evidence>